<dbReference type="SUPFAM" id="SSF52833">
    <property type="entry name" value="Thioredoxin-like"/>
    <property type="match status" value="1"/>
</dbReference>
<name>A0A914EBJ4_9BILA</name>
<evidence type="ECO:0000256" key="1">
    <source>
        <dbReference type="SAM" id="MobiDB-lite"/>
    </source>
</evidence>
<feature type="region of interest" description="Disordered" evidence="1">
    <location>
        <begin position="59"/>
        <end position="85"/>
    </location>
</feature>
<dbReference type="InterPro" id="IPR036249">
    <property type="entry name" value="Thioredoxin-like_sf"/>
</dbReference>
<dbReference type="Proteomes" id="UP000887540">
    <property type="component" value="Unplaced"/>
</dbReference>
<dbReference type="WBParaSite" id="ACRNAN_scaffold6665.g8471.t1">
    <property type="protein sequence ID" value="ACRNAN_scaffold6665.g8471.t1"/>
    <property type="gene ID" value="ACRNAN_scaffold6665.g8471"/>
</dbReference>
<dbReference type="AlphaFoldDB" id="A0A914EBJ4"/>
<organism evidence="2 3">
    <name type="scientific">Acrobeloides nanus</name>
    <dbReference type="NCBI Taxonomy" id="290746"/>
    <lineage>
        <taxon>Eukaryota</taxon>
        <taxon>Metazoa</taxon>
        <taxon>Ecdysozoa</taxon>
        <taxon>Nematoda</taxon>
        <taxon>Chromadorea</taxon>
        <taxon>Rhabditida</taxon>
        <taxon>Tylenchina</taxon>
        <taxon>Cephalobomorpha</taxon>
        <taxon>Cephaloboidea</taxon>
        <taxon>Cephalobidae</taxon>
        <taxon>Acrobeloides</taxon>
    </lineage>
</organism>
<sequence>MSDFIRSGKLSNLGPQVEDVEIESFPTIKFFSAVSNEIFDYTDELTLEAFSKFLESGRKEGAGLSDEDKAVKEAEEDEEDAHTEL</sequence>
<evidence type="ECO:0000313" key="3">
    <source>
        <dbReference type="WBParaSite" id="ACRNAN_scaffold6665.g8471.t1"/>
    </source>
</evidence>
<accession>A0A914EBJ4</accession>
<feature type="compositionally biased region" description="Acidic residues" evidence="1">
    <location>
        <begin position="74"/>
        <end position="85"/>
    </location>
</feature>
<evidence type="ECO:0000313" key="2">
    <source>
        <dbReference type="Proteomes" id="UP000887540"/>
    </source>
</evidence>
<keyword evidence="2" id="KW-1185">Reference proteome</keyword>
<dbReference type="Gene3D" id="3.40.30.10">
    <property type="entry name" value="Glutaredoxin"/>
    <property type="match status" value="1"/>
</dbReference>
<reference evidence="3" key="1">
    <citation type="submission" date="2022-11" db="UniProtKB">
        <authorList>
            <consortium name="WormBaseParasite"/>
        </authorList>
    </citation>
    <scope>IDENTIFICATION</scope>
</reference>
<feature type="compositionally biased region" description="Basic and acidic residues" evidence="1">
    <location>
        <begin position="59"/>
        <end position="73"/>
    </location>
</feature>
<proteinExistence type="predicted"/>
<protein>
    <submittedName>
        <fullName evidence="3">Uncharacterized protein</fullName>
    </submittedName>
</protein>